<evidence type="ECO:0000313" key="1">
    <source>
        <dbReference type="EMBL" id="GJE55593.1"/>
    </source>
</evidence>
<evidence type="ECO:0000313" key="2">
    <source>
        <dbReference type="Proteomes" id="UP001055101"/>
    </source>
</evidence>
<dbReference type="RefSeq" id="WP_238231865.1">
    <property type="nucleotide sequence ID" value="NZ_BPRA01000009.1"/>
</dbReference>
<accession>A0ABQ4TLR6</accession>
<sequence>MTSVLNEDMCPVPLELLGALYRADQEQLDEMLDAIAEPTRARLAVYLYGRSHTHGLGLKIAAGCEGSTLRRACGLIGNVLFEQSRRNPVVQTFGSRILPSKRVSLGGSRGAAGLRA</sequence>
<name>A0ABQ4TLR6_9HYPH</name>
<protein>
    <submittedName>
        <fullName evidence="1">Uncharacterized protein</fullName>
    </submittedName>
</protein>
<gene>
    <name evidence="1" type="ORF">EKPJFOCH_2087</name>
</gene>
<organism evidence="1 2">
    <name type="scientific">Methylobacterium thuringiense</name>
    <dbReference type="NCBI Taxonomy" id="1003091"/>
    <lineage>
        <taxon>Bacteria</taxon>
        <taxon>Pseudomonadati</taxon>
        <taxon>Pseudomonadota</taxon>
        <taxon>Alphaproteobacteria</taxon>
        <taxon>Hyphomicrobiales</taxon>
        <taxon>Methylobacteriaceae</taxon>
        <taxon>Methylobacterium</taxon>
    </lineage>
</organism>
<comment type="caution">
    <text evidence="1">The sequence shown here is derived from an EMBL/GenBank/DDBJ whole genome shotgun (WGS) entry which is preliminary data.</text>
</comment>
<dbReference type="Proteomes" id="UP001055101">
    <property type="component" value="Unassembled WGS sequence"/>
</dbReference>
<proteinExistence type="predicted"/>
<dbReference type="EMBL" id="BPRA01000009">
    <property type="protein sequence ID" value="GJE55593.1"/>
    <property type="molecule type" value="Genomic_DNA"/>
</dbReference>
<keyword evidence="2" id="KW-1185">Reference proteome</keyword>
<reference evidence="1" key="2">
    <citation type="submission" date="2021-08" db="EMBL/GenBank/DDBJ databases">
        <authorList>
            <person name="Tani A."/>
            <person name="Ola A."/>
            <person name="Ogura Y."/>
            <person name="Katsura K."/>
            <person name="Hayashi T."/>
        </authorList>
    </citation>
    <scope>NUCLEOTIDE SEQUENCE</scope>
    <source>
        <strain evidence="1">DSM 23674</strain>
    </source>
</reference>
<reference evidence="1" key="1">
    <citation type="journal article" date="2021" name="Front. Microbiol.">
        <title>Comprehensive Comparative Genomics and Phenotyping of Methylobacterium Species.</title>
        <authorList>
            <person name="Alessa O."/>
            <person name="Ogura Y."/>
            <person name="Fujitani Y."/>
            <person name="Takami H."/>
            <person name="Hayashi T."/>
            <person name="Sahin N."/>
            <person name="Tani A."/>
        </authorList>
    </citation>
    <scope>NUCLEOTIDE SEQUENCE</scope>
    <source>
        <strain evidence="1">DSM 23674</strain>
    </source>
</reference>